<dbReference type="Proteomes" id="UP000701801">
    <property type="component" value="Unassembled WGS sequence"/>
</dbReference>
<dbReference type="AlphaFoldDB" id="A0A9N9Q0X5"/>
<reference evidence="1" key="1">
    <citation type="submission" date="2021-07" db="EMBL/GenBank/DDBJ databases">
        <authorList>
            <person name="Durling M."/>
        </authorList>
    </citation>
    <scope>NUCLEOTIDE SEQUENCE</scope>
</reference>
<accession>A0A9N9Q0X5</accession>
<name>A0A9N9Q0X5_9HELO</name>
<proteinExistence type="predicted"/>
<sequence length="553" mass="64549">MGLQNLFVNEKRLRKRDKLKYAEKKCYSGIVKCSRKNISPLHKKSSIDGNGKKWLLTWLLNNGGSLQPYEPASLPRTQNKRGPLSSSPRIISQSYIPQRRFWYQSSNESVALSNTKFVNCTLELCELSNCHLTGCLVTNCKAIDSEFSDSLISWHQLEKHEEWFFENCEFSNCLLENALVKDSELHRSTIELASTYFASTGRFLYNPTWYIRRSYLQGCTMHACKLSRAAVADSQLLDGCELEFVMVARCNVGPALVSQSTYIESTAIYCRLIKTTMQKCLHFENRYSDCKIEESLSFLRRLPQEIRIMIYRYSIDDPPYPYLELTARIHYPKLRNLIVALRGDQELYHEVLEVRDRWSYFEHRAEHQDFLFGCRWGNDPLSQKSWRSLQKLILQFSLQRNMSQITPGIPPPEIQFIRRPLALKYLSLELQDSSFPRVYKGLPGTINLLSSIQSLIQISIMFYPRIRDIKTNLSHPYADENFRNFRDVAYDGCMSFHGPQWMPDWLRRVLHALDKFLGVKSYPEGWPGKFGCRWVWQAKKGETLKMTQALDDF</sequence>
<comment type="caution">
    <text evidence="1">The sequence shown here is derived from an EMBL/GenBank/DDBJ whole genome shotgun (WGS) entry which is preliminary data.</text>
</comment>
<protein>
    <submittedName>
        <fullName evidence="1">Uncharacterized protein</fullName>
    </submittedName>
</protein>
<keyword evidence="2" id="KW-1185">Reference proteome</keyword>
<dbReference type="EMBL" id="CAJVRM010000002">
    <property type="protein sequence ID" value="CAG8970757.1"/>
    <property type="molecule type" value="Genomic_DNA"/>
</dbReference>
<dbReference type="Gene3D" id="2.160.20.80">
    <property type="entry name" value="E3 ubiquitin-protein ligase SopA"/>
    <property type="match status" value="1"/>
</dbReference>
<evidence type="ECO:0000313" key="2">
    <source>
        <dbReference type="Proteomes" id="UP000701801"/>
    </source>
</evidence>
<organism evidence="1 2">
    <name type="scientific">Hymenoscyphus albidus</name>
    <dbReference type="NCBI Taxonomy" id="595503"/>
    <lineage>
        <taxon>Eukaryota</taxon>
        <taxon>Fungi</taxon>
        <taxon>Dikarya</taxon>
        <taxon>Ascomycota</taxon>
        <taxon>Pezizomycotina</taxon>
        <taxon>Leotiomycetes</taxon>
        <taxon>Helotiales</taxon>
        <taxon>Helotiaceae</taxon>
        <taxon>Hymenoscyphus</taxon>
    </lineage>
</organism>
<evidence type="ECO:0000313" key="1">
    <source>
        <dbReference type="EMBL" id="CAG8970757.1"/>
    </source>
</evidence>
<dbReference type="SUPFAM" id="SSF141571">
    <property type="entry name" value="Pentapeptide repeat-like"/>
    <property type="match status" value="1"/>
</dbReference>
<dbReference type="OrthoDB" id="3476275at2759"/>
<gene>
    <name evidence="1" type="ORF">HYALB_00001542</name>
</gene>